<evidence type="ECO:0000313" key="4">
    <source>
        <dbReference type="EMBL" id="MBU3076839.1"/>
    </source>
</evidence>
<dbReference type="InterPro" id="IPR002469">
    <property type="entry name" value="Peptidase_S9B_N"/>
</dbReference>
<dbReference type="Pfam" id="PF00326">
    <property type="entry name" value="Peptidase_S9"/>
    <property type="match status" value="1"/>
</dbReference>
<dbReference type="PANTHER" id="PTHR11731:SF193">
    <property type="entry name" value="DIPEPTIDYL PEPTIDASE 9"/>
    <property type="match status" value="1"/>
</dbReference>
<name>A0ABS6BHW7_9SPHN</name>
<dbReference type="InterPro" id="IPR001375">
    <property type="entry name" value="Peptidase_S9_cat"/>
</dbReference>
<evidence type="ECO:0000256" key="1">
    <source>
        <dbReference type="SAM" id="SignalP"/>
    </source>
</evidence>
<feature type="chain" id="PRO_5046504007" evidence="1">
    <location>
        <begin position="20"/>
        <end position="746"/>
    </location>
</feature>
<organism evidence="4 5">
    <name type="scientific">Sphingomonas quercus</name>
    <dbReference type="NCBI Taxonomy" id="2842451"/>
    <lineage>
        <taxon>Bacteria</taxon>
        <taxon>Pseudomonadati</taxon>
        <taxon>Pseudomonadota</taxon>
        <taxon>Alphaproteobacteria</taxon>
        <taxon>Sphingomonadales</taxon>
        <taxon>Sphingomonadaceae</taxon>
        <taxon>Sphingomonas</taxon>
    </lineage>
</organism>
<dbReference type="InterPro" id="IPR050278">
    <property type="entry name" value="Serine_Prot_S9B/DPPIV"/>
</dbReference>
<feature type="signal peptide" evidence="1">
    <location>
        <begin position="1"/>
        <end position="19"/>
    </location>
</feature>
<dbReference type="Pfam" id="PF00930">
    <property type="entry name" value="DPPIV_N"/>
    <property type="match status" value="1"/>
</dbReference>
<dbReference type="PANTHER" id="PTHR11731">
    <property type="entry name" value="PROTEASE FAMILY S9B,C DIPEPTIDYL-PEPTIDASE IV-RELATED"/>
    <property type="match status" value="1"/>
</dbReference>
<dbReference type="EMBL" id="JAHKRT010000001">
    <property type="protein sequence ID" value="MBU3076839.1"/>
    <property type="molecule type" value="Genomic_DNA"/>
</dbReference>
<feature type="domain" description="Peptidase S9 prolyl oligopeptidase catalytic" evidence="2">
    <location>
        <begin position="544"/>
        <end position="739"/>
    </location>
</feature>
<reference evidence="4 5" key="1">
    <citation type="submission" date="2021-06" db="EMBL/GenBank/DDBJ databases">
        <title>Sphingomonas sp. XMGL2, whole genome shotgun sequencing project.</title>
        <authorList>
            <person name="Zhao G."/>
            <person name="Shen L."/>
        </authorList>
    </citation>
    <scope>NUCLEOTIDE SEQUENCE [LARGE SCALE GENOMIC DNA]</scope>
    <source>
        <strain evidence="4 5">XMGL2</strain>
    </source>
</reference>
<evidence type="ECO:0000259" key="3">
    <source>
        <dbReference type="Pfam" id="PF00930"/>
    </source>
</evidence>
<keyword evidence="1" id="KW-0732">Signal</keyword>
<evidence type="ECO:0000259" key="2">
    <source>
        <dbReference type="Pfam" id="PF00326"/>
    </source>
</evidence>
<feature type="domain" description="Dipeptidylpeptidase IV N-terminal" evidence="3">
    <location>
        <begin position="107"/>
        <end position="453"/>
    </location>
</feature>
<dbReference type="RefSeq" id="WP_216319770.1">
    <property type="nucleotide sequence ID" value="NZ_JAHKRT010000001.1"/>
</dbReference>
<proteinExistence type="predicted"/>
<gene>
    <name evidence="4" type="ORF">KOF26_03085</name>
</gene>
<accession>A0ABS6BHW7</accession>
<evidence type="ECO:0000313" key="5">
    <source>
        <dbReference type="Proteomes" id="UP000776276"/>
    </source>
</evidence>
<comment type="caution">
    <text evidence="4">The sequence shown here is derived from an EMBL/GenBank/DDBJ whole genome shotgun (WGS) entry which is preliminary data.</text>
</comment>
<keyword evidence="5" id="KW-1185">Reference proteome</keyword>
<protein>
    <submittedName>
        <fullName evidence="4">S9 family peptidase</fullName>
    </submittedName>
</protein>
<dbReference type="Proteomes" id="UP000776276">
    <property type="component" value="Unassembled WGS sequence"/>
</dbReference>
<sequence>MRVFGLTAAVALVMAPAVAQQPQVPSPLRLDQIYGPAAVSLDRPKVSKWLGTGDAYTTLEPSPGVADGIDIVRYDTATGRRSVLLDALALRPGGAAKPLAISDYAWSPDGRELLLRVAAPDARPKYNQIGTYWLFDLGSRTLRQLGEGLPVDSQLFAEFSPDGAHVAYVSGNNLYVEAVAGGTPVKLTSDGNELIRNGRADWVYEEELGLSKAFQWSPDSRRIAYWRFDTSGIGTFYFMRNTDGQYSRPVPLQYPKPGTTNSAVTVGVMAIDAPGRTTWLSLDGDPRQNYVPRMLWTADGKLMIQQLNRLQNTNKVLLGDPATGRTSAFFVDSDKAWVNINSDVEFTKAGKFTWLSERDGWRHLYLIGRDGSLDLRTPGAFDVVSVEHIDDKFAYFIASPDNVTQRYLFRAPLTGAARIERLTPADQAGTHRYDIAPGGKWAFHSFSTAETPPVIDVVSLPASKIARVMTDNKAMRDLLAATPRQSTEFFKVNIGEVTLDASMIKPADFDPSKKYPMLVYVYSEPAGQTVADNWGGDRYLWHRMLAQQGYLVASVDSRGAASPRGRDWRKSIYRQIGLLASADQAAAVRKMIETRPYIDPARIGVWGWSGGGAMTLNAMFRYPDLYKTGIAVAGPANQLLYDSIYQERYMGLPSDNVAGYRDGSPINFAQNLTGNLLLVHGTGDDNVHYQNTEQVVDRLIGLNKQFSLMIYPNRTHGISEGGPNTRLHLFTLMTNYLHANLPAGPR</sequence>